<dbReference type="GO" id="GO:0003824">
    <property type="term" value="F:catalytic activity"/>
    <property type="evidence" value="ECO:0007669"/>
    <property type="project" value="InterPro"/>
</dbReference>
<dbReference type="InterPro" id="IPR003696">
    <property type="entry name" value="Carbtransf_dom"/>
</dbReference>
<evidence type="ECO:0000259" key="1">
    <source>
        <dbReference type="Pfam" id="PF02543"/>
    </source>
</evidence>
<dbReference type="Gene3D" id="3.30.420.40">
    <property type="match status" value="1"/>
</dbReference>
<dbReference type="InterPro" id="IPR051338">
    <property type="entry name" value="NodU/CmcH_Carbamoyltrnsfr"/>
</dbReference>
<proteinExistence type="predicted"/>
<name>A0A383BG61_9ZZZZ</name>
<dbReference type="AlphaFoldDB" id="A0A383BG61"/>
<gene>
    <name evidence="2" type="ORF">METZ01_LOCUS471728</name>
</gene>
<protein>
    <recommendedName>
        <fullName evidence="1">Carbamoyltransferase domain-containing protein</fullName>
    </recommendedName>
</protein>
<feature type="non-terminal residue" evidence="2">
    <location>
        <position position="131"/>
    </location>
</feature>
<feature type="domain" description="Carbamoyltransferase" evidence="1">
    <location>
        <begin position="8"/>
        <end position="77"/>
    </location>
</feature>
<dbReference type="PANTHER" id="PTHR34847:SF1">
    <property type="entry name" value="NODULATION PROTEIN U"/>
    <property type="match status" value="1"/>
</dbReference>
<sequence>MTKTYTTVLGIHYGHDAGVAIVQNGKVVAAINEERIRNKKHYNGIPEFSLSEIFKISKIHPSEIDAISIVDISDVTKLSESSVHPIYAHLYYRWNPITMNPKTAPAFTSHNYRFRNIDEIKTILTKIGVPI</sequence>
<dbReference type="PANTHER" id="PTHR34847">
    <property type="entry name" value="NODULATION PROTEIN U"/>
    <property type="match status" value="1"/>
</dbReference>
<organism evidence="2">
    <name type="scientific">marine metagenome</name>
    <dbReference type="NCBI Taxonomy" id="408172"/>
    <lineage>
        <taxon>unclassified sequences</taxon>
        <taxon>metagenomes</taxon>
        <taxon>ecological metagenomes</taxon>
    </lineage>
</organism>
<accession>A0A383BG61</accession>
<dbReference type="Pfam" id="PF02543">
    <property type="entry name" value="Carbam_trans_N"/>
    <property type="match status" value="1"/>
</dbReference>
<dbReference type="EMBL" id="UINC01200131">
    <property type="protein sequence ID" value="SVE18874.1"/>
    <property type="molecule type" value="Genomic_DNA"/>
</dbReference>
<reference evidence="2" key="1">
    <citation type="submission" date="2018-05" db="EMBL/GenBank/DDBJ databases">
        <authorList>
            <person name="Lanie J.A."/>
            <person name="Ng W.-L."/>
            <person name="Kazmierczak K.M."/>
            <person name="Andrzejewski T.M."/>
            <person name="Davidsen T.M."/>
            <person name="Wayne K.J."/>
            <person name="Tettelin H."/>
            <person name="Glass J.I."/>
            <person name="Rusch D."/>
            <person name="Podicherti R."/>
            <person name="Tsui H.-C.T."/>
            <person name="Winkler M.E."/>
        </authorList>
    </citation>
    <scope>NUCLEOTIDE SEQUENCE</scope>
</reference>
<evidence type="ECO:0000313" key="2">
    <source>
        <dbReference type="EMBL" id="SVE18874.1"/>
    </source>
</evidence>